<dbReference type="Pfam" id="PF24708">
    <property type="entry name" value="Lip_C"/>
    <property type="match status" value="1"/>
</dbReference>
<comment type="catalytic activity">
    <reaction evidence="1">
        <text>a triacylglycerol + H2O = a diacylglycerol + a fatty acid + H(+)</text>
        <dbReference type="Rhea" id="RHEA:12044"/>
        <dbReference type="ChEBI" id="CHEBI:15377"/>
        <dbReference type="ChEBI" id="CHEBI:15378"/>
        <dbReference type="ChEBI" id="CHEBI:17855"/>
        <dbReference type="ChEBI" id="CHEBI:18035"/>
        <dbReference type="ChEBI" id="CHEBI:28868"/>
        <dbReference type="EC" id="3.1.1.3"/>
    </reaction>
</comment>
<keyword evidence="13" id="KW-1185">Reference proteome</keyword>
<feature type="chain" id="PRO_5038312491" description="triacylglycerol lipase" evidence="9">
    <location>
        <begin position="22"/>
        <end position="433"/>
    </location>
</feature>
<dbReference type="SUPFAM" id="SSF53474">
    <property type="entry name" value="alpha/beta-Hydrolases"/>
    <property type="match status" value="1"/>
</dbReference>
<evidence type="ECO:0000313" key="13">
    <source>
        <dbReference type="Proteomes" id="UP000469440"/>
    </source>
</evidence>
<evidence type="ECO:0000313" key="12">
    <source>
        <dbReference type="EMBL" id="QNK41517.1"/>
    </source>
</evidence>
<feature type="domain" description="Lipase-like C-terminal" evidence="10">
    <location>
        <begin position="37"/>
        <end position="415"/>
    </location>
</feature>
<evidence type="ECO:0000256" key="7">
    <source>
        <dbReference type="ARBA" id="ARBA00022963"/>
    </source>
</evidence>
<evidence type="ECO:0000256" key="6">
    <source>
        <dbReference type="ARBA" id="ARBA00022801"/>
    </source>
</evidence>
<organism evidence="11 13">
    <name type="scientific">Caproicibacter fermentans</name>
    <dbReference type="NCBI Taxonomy" id="2576756"/>
    <lineage>
        <taxon>Bacteria</taxon>
        <taxon>Bacillati</taxon>
        <taxon>Bacillota</taxon>
        <taxon>Clostridia</taxon>
        <taxon>Eubacteriales</taxon>
        <taxon>Acutalibacteraceae</taxon>
        <taxon>Caproicibacter</taxon>
    </lineage>
</organism>
<dbReference type="AlphaFoldDB" id="A0A6N8HV50"/>
<dbReference type="PANTHER" id="PTHR34043:SF3">
    <property type="entry name" value="ALPHA_BETA-HYDROLASES SUPERFAMILY PROTEIN"/>
    <property type="match status" value="1"/>
</dbReference>
<feature type="signal peptide" evidence="9">
    <location>
        <begin position="1"/>
        <end position="21"/>
    </location>
</feature>
<dbReference type="InterPro" id="IPR056304">
    <property type="entry name" value="Lip-like_C"/>
</dbReference>
<dbReference type="RefSeq" id="WP_066643301.1">
    <property type="nucleotide sequence ID" value="NZ_CP060286.1"/>
</dbReference>
<dbReference type="EMBL" id="VWXL01000003">
    <property type="protein sequence ID" value="MVB09410.1"/>
    <property type="molecule type" value="Genomic_DNA"/>
</dbReference>
<proteinExistence type="predicted"/>
<reference evidence="11 13" key="1">
    <citation type="submission" date="2019-09" db="EMBL/GenBank/DDBJ databases">
        <title>Genome sequence of Clostridium sp. EA1.</title>
        <authorList>
            <person name="Poehlein A."/>
            <person name="Bengelsdorf F.R."/>
            <person name="Daniel R."/>
        </authorList>
    </citation>
    <scope>NUCLEOTIDE SEQUENCE [LARGE SCALE GENOMIC DNA]</scope>
    <source>
        <strain evidence="11 13">EA1</strain>
    </source>
</reference>
<dbReference type="GO" id="GO:0004806">
    <property type="term" value="F:triacylglycerol lipase activity"/>
    <property type="evidence" value="ECO:0007669"/>
    <property type="project" value="UniProtKB-EC"/>
</dbReference>
<dbReference type="GO" id="GO:0016042">
    <property type="term" value="P:lipid catabolic process"/>
    <property type="evidence" value="ECO:0007669"/>
    <property type="project" value="UniProtKB-KW"/>
</dbReference>
<sequence length="433" mass="48256">MKRTRRIISLALSLSLIFSFAFHLGSKAENVTASPLNNYPIVLVHGLFGWGNTEIAHLNYWGGTDSIRELLQSKGYTVYTPTIGPVSSNWDRACELYAYLVGGTVDYGAAHSKKYGHERYGRKFGGVLPELNEPDSILKIHLVGHSMGGETIRMLAQLLENGDTQEQAETTDGSLSPLFSGKCRHWIDSITTIATPHDGSQFDDTEYKLEPLMHQFVAALAAAAGTNIDDTNLGLDFRLDQWGLEREAGESYVSYYKRVMSSNLWKKTNDLSIYDLDTDGAAVLNAYAKAQPDIYYFTISCSDTYASPVYPHYQIPYPNMNLALLKSSIYMGHHVNYAVGHVTVDEAWWENDGIVSVRSATRPHSDSSDPYNENYGVAQDGTYQFKSNTPKGTWNYIEEIENTDHINVVGQSSNKAYLQSKFIQLAAMLESIS</sequence>
<evidence type="ECO:0000259" key="10">
    <source>
        <dbReference type="Pfam" id="PF24708"/>
    </source>
</evidence>
<dbReference type="EMBL" id="CP060286">
    <property type="protein sequence ID" value="QNK41517.1"/>
    <property type="molecule type" value="Genomic_DNA"/>
</dbReference>
<evidence type="ECO:0000256" key="1">
    <source>
        <dbReference type="ARBA" id="ARBA00001024"/>
    </source>
</evidence>
<evidence type="ECO:0000313" key="14">
    <source>
        <dbReference type="Proteomes" id="UP000515909"/>
    </source>
</evidence>
<evidence type="ECO:0000313" key="11">
    <source>
        <dbReference type="EMBL" id="MVB09410.1"/>
    </source>
</evidence>
<reference evidence="12 14" key="2">
    <citation type="submission" date="2020-08" db="EMBL/GenBank/DDBJ databases">
        <title>The isolate Caproiciproducens sp. 7D4C2 produces n-caproate at mildly acidic conditions from hexoses: genome and rBOX comparison with related strains and chain-elongating bacteria.</title>
        <authorList>
            <person name="Esquivel-Elizondo S."/>
            <person name="Bagci C."/>
            <person name="Temovska M."/>
            <person name="Jeon B.S."/>
            <person name="Bessarab I."/>
            <person name="Williams R.B.H."/>
            <person name="Huson D.H."/>
            <person name="Angenent L.T."/>
        </authorList>
    </citation>
    <scope>NUCLEOTIDE SEQUENCE [LARGE SCALE GENOMIC DNA]</scope>
    <source>
        <strain evidence="12 14">7D4C2</strain>
    </source>
</reference>
<evidence type="ECO:0000256" key="3">
    <source>
        <dbReference type="ARBA" id="ARBA00013279"/>
    </source>
</evidence>
<evidence type="ECO:0000256" key="9">
    <source>
        <dbReference type="SAM" id="SignalP"/>
    </source>
</evidence>
<comment type="subcellular location">
    <subcellularLocation>
        <location evidence="2">Secreted</location>
    </subcellularLocation>
</comment>
<accession>A0A6N8HV50</accession>
<dbReference type="Gene3D" id="3.40.50.1820">
    <property type="entry name" value="alpha/beta hydrolase"/>
    <property type="match status" value="1"/>
</dbReference>
<dbReference type="InterPro" id="IPR029058">
    <property type="entry name" value="AB_hydrolase_fold"/>
</dbReference>
<keyword evidence="4" id="KW-0964">Secreted</keyword>
<evidence type="ECO:0000256" key="2">
    <source>
        <dbReference type="ARBA" id="ARBA00004613"/>
    </source>
</evidence>
<dbReference type="GO" id="GO:0005576">
    <property type="term" value="C:extracellular region"/>
    <property type="evidence" value="ECO:0007669"/>
    <property type="project" value="UniProtKB-SubCell"/>
</dbReference>
<dbReference type="KEGG" id="cfem:HCR03_04410"/>
<accession>A0A7G8TD26</accession>
<gene>
    <name evidence="11" type="ORF">CAFE_00640</name>
    <name evidence="12" type="ORF">HCR03_04410</name>
</gene>
<keyword evidence="5 9" id="KW-0732">Signal</keyword>
<evidence type="ECO:0000256" key="8">
    <source>
        <dbReference type="ARBA" id="ARBA00023098"/>
    </source>
</evidence>
<protein>
    <recommendedName>
        <fullName evidence="3">triacylglycerol lipase</fullName>
        <ecNumber evidence="3">3.1.1.3</ecNumber>
    </recommendedName>
</protein>
<keyword evidence="7" id="KW-0442">Lipid degradation</keyword>
<keyword evidence="8" id="KW-0443">Lipid metabolism</keyword>
<dbReference type="OrthoDB" id="9765872at2"/>
<dbReference type="Proteomes" id="UP000469440">
    <property type="component" value="Unassembled WGS sequence"/>
</dbReference>
<evidence type="ECO:0000256" key="4">
    <source>
        <dbReference type="ARBA" id="ARBA00022525"/>
    </source>
</evidence>
<keyword evidence="6 11" id="KW-0378">Hydrolase</keyword>
<dbReference type="Proteomes" id="UP000515909">
    <property type="component" value="Chromosome"/>
</dbReference>
<name>A0A6N8HV50_9FIRM</name>
<evidence type="ECO:0000256" key="5">
    <source>
        <dbReference type="ARBA" id="ARBA00022729"/>
    </source>
</evidence>
<dbReference type="PANTHER" id="PTHR34043">
    <property type="entry name" value="ALPHA/BETA-HYDROLASES SUPERFAMILY PROTEIN"/>
    <property type="match status" value="1"/>
</dbReference>
<dbReference type="EC" id="3.1.1.3" evidence="3"/>